<evidence type="ECO:0000313" key="2">
    <source>
        <dbReference type="Proteomes" id="UP000295129"/>
    </source>
</evidence>
<keyword evidence="2" id="KW-1185">Reference proteome</keyword>
<dbReference type="RefSeq" id="WP_133590374.1">
    <property type="nucleotide sequence ID" value="NZ_SNVV01000006.1"/>
</dbReference>
<evidence type="ECO:0008006" key="3">
    <source>
        <dbReference type="Google" id="ProtNLM"/>
    </source>
</evidence>
<name>A0A4R6E5W2_9RHOO</name>
<evidence type="ECO:0000313" key="1">
    <source>
        <dbReference type="EMBL" id="TDN52348.1"/>
    </source>
</evidence>
<dbReference type="NCBIfam" id="NF041023">
    <property type="entry name" value="PP0621_fam"/>
    <property type="match status" value="1"/>
</dbReference>
<organism evidence="1 2">
    <name type="scientific">Azoarcus indigens</name>
    <dbReference type="NCBI Taxonomy" id="29545"/>
    <lineage>
        <taxon>Bacteria</taxon>
        <taxon>Pseudomonadati</taxon>
        <taxon>Pseudomonadota</taxon>
        <taxon>Betaproteobacteria</taxon>
        <taxon>Rhodocyclales</taxon>
        <taxon>Zoogloeaceae</taxon>
        <taxon>Azoarcus</taxon>
    </lineage>
</organism>
<protein>
    <recommendedName>
        <fullName evidence="3">Pyrimidine deaminase</fullName>
    </recommendedName>
</protein>
<reference evidence="1 2" key="1">
    <citation type="submission" date="2019-03" db="EMBL/GenBank/DDBJ databases">
        <title>Genomic Encyclopedia of Type Strains, Phase IV (KMG-IV): sequencing the most valuable type-strain genomes for metagenomic binning, comparative biology and taxonomic classification.</title>
        <authorList>
            <person name="Goeker M."/>
        </authorList>
    </citation>
    <scope>NUCLEOTIDE SEQUENCE [LARGE SCALE GENOMIC DNA]</scope>
    <source>
        <strain evidence="1 2">DSM 12121</strain>
    </source>
</reference>
<dbReference type="AlphaFoldDB" id="A0A4R6E5W2"/>
<sequence length="85" mass="9689">MRNLLLFLLVLFAVWWIRRKFAAIGAARRGAQENRRERGGIAGPERILECAHCGIHVPESEGLVEQGRFYCCEAHRRLGAGKRED</sequence>
<dbReference type="InterPro" id="IPR049708">
    <property type="entry name" value="PP0621-like"/>
</dbReference>
<dbReference type="OrthoDB" id="9814432at2"/>
<comment type="caution">
    <text evidence="1">The sequence shown here is derived from an EMBL/GenBank/DDBJ whole genome shotgun (WGS) entry which is preliminary data.</text>
</comment>
<accession>A0A4R6E5W2</accession>
<dbReference type="Proteomes" id="UP000295129">
    <property type="component" value="Unassembled WGS sequence"/>
</dbReference>
<gene>
    <name evidence="1" type="ORF">C7389_10640</name>
</gene>
<dbReference type="EMBL" id="SNVV01000006">
    <property type="protein sequence ID" value="TDN52348.1"/>
    <property type="molecule type" value="Genomic_DNA"/>
</dbReference>
<proteinExistence type="predicted"/>